<keyword evidence="13" id="KW-1185">Reference proteome</keyword>
<evidence type="ECO:0000313" key="13">
    <source>
        <dbReference type="Proteomes" id="UP001321786"/>
    </source>
</evidence>
<evidence type="ECO:0000256" key="1">
    <source>
        <dbReference type="ARBA" id="ARBA00000553"/>
    </source>
</evidence>
<dbReference type="CDD" id="cd16833">
    <property type="entry name" value="YfiH"/>
    <property type="match status" value="1"/>
</dbReference>
<dbReference type="GO" id="GO:0016787">
    <property type="term" value="F:hydrolase activity"/>
    <property type="evidence" value="ECO:0007669"/>
    <property type="project" value="UniProtKB-KW"/>
</dbReference>
<evidence type="ECO:0000256" key="9">
    <source>
        <dbReference type="ARBA" id="ARBA00048968"/>
    </source>
</evidence>
<gene>
    <name evidence="12" type="primary">pgeF</name>
    <name evidence="12" type="ORF">HLPR_18220</name>
</gene>
<comment type="catalytic activity">
    <reaction evidence="9">
        <text>adenosine + phosphate = alpha-D-ribose 1-phosphate + adenine</text>
        <dbReference type="Rhea" id="RHEA:27642"/>
        <dbReference type="ChEBI" id="CHEBI:16335"/>
        <dbReference type="ChEBI" id="CHEBI:16708"/>
        <dbReference type="ChEBI" id="CHEBI:43474"/>
        <dbReference type="ChEBI" id="CHEBI:57720"/>
        <dbReference type="EC" id="2.4.2.1"/>
    </reaction>
    <physiologicalReaction direction="left-to-right" evidence="9">
        <dbReference type="Rhea" id="RHEA:27643"/>
    </physiologicalReaction>
</comment>
<dbReference type="EMBL" id="AP028654">
    <property type="protein sequence ID" value="BEP29491.1"/>
    <property type="molecule type" value="Genomic_DNA"/>
</dbReference>
<dbReference type="AlphaFoldDB" id="A0AAU9E4B2"/>
<keyword evidence="6" id="KW-0378">Hydrolase</keyword>
<protein>
    <recommendedName>
        <fullName evidence="11">Purine nucleoside phosphorylase</fullName>
    </recommendedName>
</protein>
<dbReference type="GO" id="GO:0017061">
    <property type="term" value="F:S-methyl-5-thioadenosine phosphorylase activity"/>
    <property type="evidence" value="ECO:0007669"/>
    <property type="project" value="UniProtKB-EC"/>
</dbReference>
<dbReference type="RefSeq" id="WP_338535121.1">
    <property type="nucleotide sequence ID" value="NZ_AP028654.1"/>
</dbReference>
<evidence type="ECO:0000256" key="6">
    <source>
        <dbReference type="ARBA" id="ARBA00022801"/>
    </source>
</evidence>
<reference evidence="12 13" key="1">
    <citation type="submission" date="2023-08" db="EMBL/GenBank/DDBJ databases">
        <title>Helicovermis profunda gen. nov., sp. nov., a novel mesophilic, fermentative bacterium within the Bacillota from a deep-sea hydrothermal vent chimney.</title>
        <authorList>
            <person name="Miyazaki U."/>
            <person name="Mizutani D."/>
            <person name="Hashimoto Y."/>
            <person name="Tame A."/>
            <person name="Sawayama S."/>
            <person name="Miyazaki J."/>
            <person name="Takai K."/>
            <person name="Nakagawa S."/>
        </authorList>
    </citation>
    <scope>NUCLEOTIDE SEQUENCE [LARGE SCALE GENOMIC DNA]</scope>
    <source>
        <strain evidence="12 13">S502</strain>
    </source>
</reference>
<dbReference type="Pfam" id="PF02578">
    <property type="entry name" value="Cu-oxidase_4"/>
    <property type="match status" value="1"/>
</dbReference>
<evidence type="ECO:0000256" key="5">
    <source>
        <dbReference type="ARBA" id="ARBA00022723"/>
    </source>
</evidence>
<accession>A0AAU9E4B2</accession>
<evidence type="ECO:0000256" key="3">
    <source>
        <dbReference type="ARBA" id="ARBA00007353"/>
    </source>
</evidence>
<dbReference type="Gene3D" id="3.60.140.10">
    <property type="entry name" value="CNF1/YfiH-like putative cysteine hydrolases"/>
    <property type="match status" value="1"/>
</dbReference>
<evidence type="ECO:0000256" key="8">
    <source>
        <dbReference type="ARBA" id="ARBA00047989"/>
    </source>
</evidence>
<dbReference type="PANTHER" id="PTHR30616:SF2">
    <property type="entry name" value="PURINE NUCLEOSIDE PHOSPHORYLASE LACC1"/>
    <property type="match status" value="1"/>
</dbReference>
<keyword evidence="4" id="KW-0808">Transferase</keyword>
<sequence>MYKKNMFIEFENIANLGIMAGISTRNGGVSSGNYKSLNLGIYTNDQKESISKNYEIFLESLNLRMNKTFYTLQVHGTDIKIIDEKFYADSSDFSAIENFDGMISKLKNINLVTFYADCVPLLFYDKKNDVIGICHSGWRGSVKKIALKMVELFIGEFNSNPLDIICAIGPCASVCCYEVDSVVIKEVNKNFKFPHKYYMLKNNNKYMLDLKKMNYDILVESGILKENIEISPLCTICNNDILFSYRKENGKTGRHIGIISK</sequence>
<organism evidence="12 13">
    <name type="scientific">Helicovermis profundi</name>
    <dbReference type="NCBI Taxonomy" id="3065157"/>
    <lineage>
        <taxon>Bacteria</taxon>
        <taxon>Bacillati</taxon>
        <taxon>Bacillota</taxon>
        <taxon>Clostridia</taxon>
        <taxon>Helicovermis</taxon>
    </lineage>
</organism>
<comment type="similarity">
    <text evidence="3 11">Belongs to the purine nucleoside phosphorylase YfiH/LACC1 family.</text>
</comment>
<dbReference type="InterPro" id="IPR011324">
    <property type="entry name" value="Cytotoxic_necrot_fac-like_cat"/>
</dbReference>
<dbReference type="NCBIfam" id="TIGR00726">
    <property type="entry name" value="peptidoglycan editing factor PgeF"/>
    <property type="match status" value="1"/>
</dbReference>
<evidence type="ECO:0000313" key="12">
    <source>
        <dbReference type="EMBL" id="BEP29491.1"/>
    </source>
</evidence>
<keyword evidence="5" id="KW-0479">Metal-binding</keyword>
<comment type="function">
    <text evidence="2">Purine nucleoside enzyme that catalyzes the phosphorolysis of adenosine and inosine nucleosides, yielding D-ribose 1-phosphate and the respective free bases, adenine and hypoxanthine. Also catalyzes the phosphorolysis of S-methyl-5'-thioadenosine into adenine and S-methyl-5-thio-alpha-D-ribose 1-phosphate. Also has adenosine deaminase activity.</text>
</comment>
<comment type="catalytic activity">
    <reaction evidence="10">
        <text>S-methyl-5'-thioadenosine + phosphate = 5-(methylsulfanyl)-alpha-D-ribose 1-phosphate + adenine</text>
        <dbReference type="Rhea" id="RHEA:11852"/>
        <dbReference type="ChEBI" id="CHEBI:16708"/>
        <dbReference type="ChEBI" id="CHEBI:17509"/>
        <dbReference type="ChEBI" id="CHEBI:43474"/>
        <dbReference type="ChEBI" id="CHEBI:58533"/>
        <dbReference type="EC" id="2.4.2.28"/>
    </reaction>
    <physiologicalReaction direction="left-to-right" evidence="10">
        <dbReference type="Rhea" id="RHEA:11853"/>
    </physiologicalReaction>
</comment>
<name>A0AAU9E4B2_9FIRM</name>
<evidence type="ECO:0000256" key="7">
    <source>
        <dbReference type="ARBA" id="ARBA00022833"/>
    </source>
</evidence>
<dbReference type="SUPFAM" id="SSF64438">
    <property type="entry name" value="CNF1/YfiH-like putative cysteine hydrolases"/>
    <property type="match status" value="1"/>
</dbReference>
<dbReference type="InterPro" id="IPR038371">
    <property type="entry name" value="Cu_polyphenol_OxRdtase_sf"/>
</dbReference>
<dbReference type="Proteomes" id="UP001321786">
    <property type="component" value="Chromosome"/>
</dbReference>
<dbReference type="InterPro" id="IPR003730">
    <property type="entry name" value="Cu_polyphenol_OxRdtase"/>
</dbReference>
<comment type="catalytic activity">
    <reaction evidence="1">
        <text>inosine + phosphate = alpha-D-ribose 1-phosphate + hypoxanthine</text>
        <dbReference type="Rhea" id="RHEA:27646"/>
        <dbReference type="ChEBI" id="CHEBI:17368"/>
        <dbReference type="ChEBI" id="CHEBI:17596"/>
        <dbReference type="ChEBI" id="CHEBI:43474"/>
        <dbReference type="ChEBI" id="CHEBI:57720"/>
        <dbReference type="EC" id="2.4.2.1"/>
    </reaction>
    <physiologicalReaction direction="left-to-right" evidence="1">
        <dbReference type="Rhea" id="RHEA:27647"/>
    </physiologicalReaction>
</comment>
<keyword evidence="7" id="KW-0862">Zinc</keyword>
<dbReference type="PANTHER" id="PTHR30616">
    <property type="entry name" value="UNCHARACTERIZED PROTEIN YFIH"/>
    <property type="match status" value="1"/>
</dbReference>
<proteinExistence type="inferred from homology"/>
<evidence type="ECO:0000256" key="4">
    <source>
        <dbReference type="ARBA" id="ARBA00022679"/>
    </source>
</evidence>
<comment type="catalytic activity">
    <reaction evidence="8">
        <text>adenosine + H2O + H(+) = inosine + NH4(+)</text>
        <dbReference type="Rhea" id="RHEA:24408"/>
        <dbReference type="ChEBI" id="CHEBI:15377"/>
        <dbReference type="ChEBI" id="CHEBI:15378"/>
        <dbReference type="ChEBI" id="CHEBI:16335"/>
        <dbReference type="ChEBI" id="CHEBI:17596"/>
        <dbReference type="ChEBI" id="CHEBI:28938"/>
        <dbReference type="EC" id="3.5.4.4"/>
    </reaction>
    <physiologicalReaction direction="left-to-right" evidence="8">
        <dbReference type="Rhea" id="RHEA:24409"/>
    </physiologicalReaction>
</comment>
<evidence type="ECO:0000256" key="2">
    <source>
        <dbReference type="ARBA" id="ARBA00003215"/>
    </source>
</evidence>
<dbReference type="GO" id="GO:0005507">
    <property type="term" value="F:copper ion binding"/>
    <property type="evidence" value="ECO:0007669"/>
    <property type="project" value="TreeGrafter"/>
</dbReference>
<dbReference type="KEGG" id="hprf:HLPR_18220"/>
<evidence type="ECO:0000256" key="10">
    <source>
        <dbReference type="ARBA" id="ARBA00049893"/>
    </source>
</evidence>
<evidence type="ECO:0000256" key="11">
    <source>
        <dbReference type="RuleBase" id="RU361274"/>
    </source>
</evidence>